<dbReference type="PANTHER" id="PTHR44757">
    <property type="entry name" value="DIGUANYLATE CYCLASE DGCP"/>
    <property type="match status" value="1"/>
</dbReference>
<evidence type="ECO:0000313" key="4">
    <source>
        <dbReference type="Proteomes" id="UP000834458"/>
    </source>
</evidence>
<dbReference type="AlphaFoldDB" id="A0AA35D6K6"/>
<feature type="transmembrane region" description="Helical" evidence="1">
    <location>
        <begin position="24"/>
        <end position="45"/>
    </location>
</feature>
<dbReference type="PROSITE" id="PS50887">
    <property type="entry name" value="GGDEF"/>
    <property type="match status" value="1"/>
</dbReference>
<evidence type="ECO:0000313" key="3">
    <source>
        <dbReference type="EMBL" id="CAB5681200.1"/>
    </source>
</evidence>
<evidence type="ECO:0000256" key="1">
    <source>
        <dbReference type="SAM" id="Phobius"/>
    </source>
</evidence>
<feature type="domain" description="GGDEF" evidence="2">
    <location>
        <begin position="523"/>
        <end position="656"/>
    </location>
</feature>
<dbReference type="Proteomes" id="UP000834458">
    <property type="component" value="Unassembled WGS sequence"/>
</dbReference>
<dbReference type="InterPro" id="IPR043128">
    <property type="entry name" value="Rev_trsase/Diguanyl_cyclase"/>
</dbReference>
<dbReference type="SUPFAM" id="SSF55073">
    <property type="entry name" value="Nucleotide cyclase"/>
    <property type="match status" value="1"/>
</dbReference>
<keyword evidence="3" id="KW-0548">Nucleotidyltransferase</keyword>
<dbReference type="Gene3D" id="3.30.450.20">
    <property type="entry name" value="PAS domain"/>
    <property type="match status" value="1"/>
</dbReference>
<dbReference type="SMART" id="SM00267">
    <property type="entry name" value="GGDEF"/>
    <property type="match status" value="1"/>
</dbReference>
<dbReference type="Pfam" id="PF00990">
    <property type="entry name" value="GGDEF"/>
    <property type="match status" value="1"/>
</dbReference>
<keyword evidence="3" id="KW-0808">Transferase</keyword>
<evidence type="ECO:0000259" key="2">
    <source>
        <dbReference type="PROSITE" id="PS50887"/>
    </source>
</evidence>
<proteinExistence type="predicted"/>
<name>A0AA35D6K6_9BURK</name>
<reference evidence="3" key="1">
    <citation type="submission" date="2020-05" db="EMBL/GenBank/DDBJ databases">
        <authorList>
            <person name="Delgado-Blas J."/>
        </authorList>
    </citation>
    <scope>NUCLEOTIDE SEQUENCE</scope>
    <source>
        <strain evidence="3">BB1454</strain>
    </source>
</reference>
<dbReference type="GO" id="GO:0052621">
    <property type="term" value="F:diguanylate cyclase activity"/>
    <property type="evidence" value="ECO:0007669"/>
    <property type="project" value="UniProtKB-EC"/>
</dbReference>
<gene>
    <name evidence="3" type="primary">ycdT_3</name>
    <name evidence="3" type="ORF">GHA_01410</name>
</gene>
<organism evidence="3 4">
    <name type="scientific">Comamonas aquatica</name>
    <dbReference type="NCBI Taxonomy" id="225991"/>
    <lineage>
        <taxon>Bacteria</taxon>
        <taxon>Pseudomonadati</taxon>
        <taxon>Pseudomonadota</taxon>
        <taxon>Betaproteobacteria</taxon>
        <taxon>Burkholderiales</taxon>
        <taxon>Comamonadaceae</taxon>
        <taxon>Comamonas</taxon>
    </lineage>
</organism>
<protein>
    <submittedName>
        <fullName evidence="3">Probable diguanylate cyclase YcdT</fullName>
        <ecNumber evidence="3">2.7.7.65</ecNumber>
    </submittedName>
</protein>
<keyword evidence="1" id="KW-0812">Transmembrane</keyword>
<dbReference type="Gene3D" id="3.30.70.270">
    <property type="match status" value="1"/>
</dbReference>
<dbReference type="InterPro" id="IPR000160">
    <property type="entry name" value="GGDEF_dom"/>
</dbReference>
<dbReference type="PANTHER" id="PTHR44757:SF2">
    <property type="entry name" value="BIOFILM ARCHITECTURE MAINTENANCE PROTEIN MBAA"/>
    <property type="match status" value="1"/>
</dbReference>
<accession>A0AA35D6K6</accession>
<keyword evidence="1" id="KW-0472">Membrane</keyword>
<sequence>MINSSKPAPAPLADAVTDWRGLRLLVLVLAALVLTVAAFGVWCLVQVVDARTQERLVAQQNTEADLWARMLTARMEAQQRLLVSIAQGMHTSLLDKPAVLDALMQQEGSTLRLFDSLHVALPSGSITHHGLGGAVVEIDTNGVEALRRTIAEGKPNVVQIQTPEDASHLRVLLTVPMRRADGAVAGALAAVSKLPLATLIPEPLGAVPGLQYVLLDPDGVVLAHSDVTQRWKNARELWEAHWAEWQSLSKPSAASAQTVAWGARLVTRVGLPLPQWQAVILRDMSGDMLGNQGLPVQTWLMLGLGLAILTALAVWALWGWLAPWPRHAGAAVAPGTAEGLAARRHGEPGGTVADADPPPVAGTLAMLDNVPVAMLLEQDGRVQVATPQVGVILGYFPSEGAVLVLDQLFESPQALAAVRHALVDLGGFEGLVQLRKKDGDWVWVEVLAWTPDRAPDSTVWRLRLPWRQGRSVPSWPVEAHAWRDGLTGLPNREAFMWSLQSWVTDSLQPPKALADSAVARVPTQGCLLFVDVDHLGMMNEVTSRDMGNKMLRHIGRLLHSHVQPLGDVARLGGDEFAVLLPGLSLAHAQGVAQALCDAVWRWQPSWGGERHWISVSVGVVAVDALRHAPQEAVRGADMACYEAKRRGRCQVAVGQVSTLQAVSRPVA</sequence>
<comment type="caution">
    <text evidence="3">The sequence shown here is derived from an EMBL/GenBank/DDBJ whole genome shotgun (WGS) entry which is preliminary data.</text>
</comment>
<feature type="transmembrane region" description="Helical" evidence="1">
    <location>
        <begin position="298"/>
        <end position="321"/>
    </location>
</feature>
<dbReference type="NCBIfam" id="TIGR00254">
    <property type="entry name" value="GGDEF"/>
    <property type="match status" value="1"/>
</dbReference>
<dbReference type="EMBL" id="CAHPSC010000015">
    <property type="protein sequence ID" value="CAB5681200.1"/>
    <property type="molecule type" value="Genomic_DNA"/>
</dbReference>
<dbReference type="CDD" id="cd01949">
    <property type="entry name" value="GGDEF"/>
    <property type="match status" value="1"/>
</dbReference>
<dbReference type="EC" id="2.7.7.65" evidence="3"/>
<keyword evidence="1" id="KW-1133">Transmembrane helix</keyword>
<dbReference type="InterPro" id="IPR029787">
    <property type="entry name" value="Nucleotide_cyclase"/>
</dbReference>
<dbReference type="InterPro" id="IPR052155">
    <property type="entry name" value="Biofilm_reg_signaling"/>
</dbReference>